<dbReference type="Proteomes" id="UP000247150">
    <property type="component" value="Unassembled WGS sequence"/>
</dbReference>
<name>A0A2V2ZIJ8_9BACI</name>
<sequence>MTKKNRGITIFLQCLKDRKYNAEELFKQKAVLER</sequence>
<organism evidence="1 2">
    <name type="scientific">Cytobacillus oceanisediminis</name>
    <dbReference type="NCBI Taxonomy" id="665099"/>
    <lineage>
        <taxon>Bacteria</taxon>
        <taxon>Bacillati</taxon>
        <taxon>Bacillota</taxon>
        <taxon>Bacilli</taxon>
        <taxon>Bacillales</taxon>
        <taxon>Bacillaceae</taxon>
        <taxon>Cytobacillus</taxon>
    </lineage>
</organism>
<evidence type="ECO:0000313" key="2">
    <source>
        <dbReference type="Proteomes" id="UP000247150"/>
    </source>
</evidence>
<gene>
    <name evidence="1" type="ORF">DFO73_12052</name>
</gene>
<accession>A0A2V2ZIJ8</accession>
<dbReference type="EMBL" id="QGTW01000020">
    <property type="protein sequence ID" value="PWW19482.1"/>
    <property type="molecule type" value="Genomic_DNA"/>
</dbReference>
<comment type="caution">
    <text evidence="1">The sequence shown here is derived from an EMBL/GenBank/DDBJ whole genome shotgun (WGS) entry which is preliminary data.</text>
</comment>
<protein>
    <submittedName>
        <fullName evidence="1">Uncharacterized protein</fullName>
    </submittedName>
</protein>
<dbReference type="AlphaFoldDB" id="A0A2V2ZIJ8"/>
<reference evidence="1 2" key="1">
    <citation type="submission" date="2018-05" db="EMBL/GenBank/DDBJ databases">
        <title>Freshwater and sediment microbial communities from various areas in North America, analyzing microbe dynamics in response to fracking.</title>
        <authorList>
            <person name="Lamendella R."/>
        </authorList>
    </citation>
    <scope>NUCLEOTIDE SEQUENCE [LARGE SCALE GENOMIC DNA]</scope>
    <source>
        <strain evidence="1 2">15_TX</strain>
    </source>
</reference>
<proteinExistence type="predicted"/>
<evidence type="ECO:0000313" key="1">
    <source>
        <dbReference type="EMBL" id="PWW19482.1"/>
    </source>
</evidence>